<dbReference type="Proteomes" id="UP000182598">
    <property type="component" value="Unassembled WGS sequence"/>
</dbReference>
<keyword evidence="3" id="KW-1185">Reference proteome</keyword>
<dbReference type="RefSeq" id="WP_055438455.1">
    <property type="nucleotide sequence ID" value="NZ_CYHB01000001.1"/>
</dbReference>
<keyword evidence="1" id="KW-0732">Signal</keyword>
<evidence type="ECO:0000256" key="1">
    <source>
        <dbReference type="SAM" id="SignalP"/>
    </source>
</evidence>
<protein>
    <submittedName>
        <fullName evidence="2">Uncharacterized protein</fullName>
    </submittedName>
</protein>
<dbReference type="PROSITE" id="PS51257">
    <property type="entry name" value="PROKAR_LIPOPROTEIN"/>
    <property type="match status" value="1"/>
</dbReference>
<gene>
    <name evidence="2" type="ORF">Ga0061064_0810</name>
</gene>
<dbReference type="EMBL" id="CYHB01000001">
    <property type="protein sequence ID" value="CUA83918.1"/>
    <property type="molecule type" value="Genomic_DNA"/>
</dbReference>
<sequence>MQLKQIKQISLSALAVLVLSACQSTPAEQTSNTQVTNRSSQAQVARSAYDFKDSDIKVPAYFDTQGLDRCTFDPNNENEGCPLKKPVVRMYFGGTDVGGEGQGVQALREYDDNQLLMMLENQFSGINRFRIITQDDDLIAAEKETYLEQQGARDLAKRSSAERVLKPDYVVKIDTLRTVKNEGSITGWMDYTLELTSAVLNPFTRELMSYPNLGKVRVTSGDVRERNELKFIMANNRYVSGFRYFDSAHVNAVINDMASRGIDILLTRMLSEMPATAQVMGIKGNQVSLDRGQNAGVLPGETMIIFQYEAGFVEPIGVAHVNPSRNSAIGEITQWKNSAVADQVENVAKNGIYRPANGVKIFAVSVGTPANFLENRT</sequence>
<reference evidence="3" key="1">
    <citation type="submission" date="2015-08" db="EMBL/GenBank/DDBJ databases">
        <authorList>
            <person name="Varghese N."/>
        </authorList>
    </citation>
    <scope>NUCLEOTIDE SEQUENCE [LARGE SCALE GENOMIC DNA]</scope>
    <source>
        <strain evidence="3">DSM 27808</strain>
    </source>
</reference>
<dbReference type="OrthoDB" id="6310847at2"/>
<organism evidence="2 3">
    <name type="scientific">Pseudidiomarina woesei</name>
    <dbReference type="NCBI Taxonomy" id="1381080"/>
    <lineage>
        <taxon>Bacteria</taxon>
        <taxon>Pseudomonadati</taxon>
        <taxon>Pseudomonadota</taxon>
        <taxon>Gammaproteobacteria</taxon>
        <taxon>Alteromonadales</taxon>
        <taxon>Idiomarinaceae</taxon>
        <taxon>Pseudidiomarina</taxon>
    </lineage>
</organism>
<evidence type="ECO:0000313" key="2">
    <source>
        <dbReference type="EMBL" id="CUA83918.1"/>
    </source>
</evidence>
<dbReference type="AlphaFoldDB" id="A0A0K6GZG6"/>
<accession>A0A0K6GZG6</accession>
<proteinExistence type="predicted"/>
<evidence type="ECO:0000313" key="3">
    <source>
        <dbReference type="Proteomes" id="UP000182598"/>
    </source>
</evidence>
<feature type="chain" id="PRO_5005503936" evidence="1">
    <location>
        <begin position="28"/>
        <end position="377"/>
    </location>
</feature>
<feature type="signal peptide" evidence="1">
    <location>
        <begin position="1"/>
        <end position="27"/>
    </location>
</feature>
<name>A0A0K6GZG6_9GAMM</name>